<keyword evidence="2" id="KW-1185">Reference proteome</keyword>
<dbReference type="EMBL" id="JAGFNK010000022">
    <property type="protein sequence ID" value="KAI9511415.1"/>
    <property type="molecule type" value="Genomic_DNA"/>
</dbReference>
<comment type="caution">
    <text evidence="1">The sequence shown here is derived from an EMBL/GenBank/DDBJ whole genome shotgun (WGS) entry which is preliminary data.</text>
</comment>
<accession>A0ACC0UI45</accession>
<dbReference type="Proteomes" id="UP001207468">
    <property type="component" value="Unassembled WGS sequence"/>
</dbReference>
<evidence type="ECO:0000313" key="2">
    <source>
        <dbReference type="Proteomes" id="UP001207468"/>
    </source>
</evidence>
<reference evidence="1" key="1">
    <citation type="submission" date="2021-03" db="EMBL/GenBank/DDBJ databases">
        <title>Evolutionary priming and transition to the ectomycorrhizal habit in an iconic lineage of mushroom-forming fungi: is preadaptation a requirement?</title>
        <authorList>
            <consortium name="DOE Joint Genome Institute"/>
            <person name="Looney B.P."/>
            <person name="Miyauchi S."/>
            <person name="Morin E."/>
            <person name="Drula E."/>
            <person name="Courty P.E."/>
            <person name="Chicoki N."/>
            <person name="Fauchery L."/>
            <person name="Kohler A."/>
            <person name="Kuo A."/>
            <person name="LaButti K."/>
            <person name="Pangilinan J."/>
            <person name="Lipzen A."/>
            <person name="Riley R."/>
            <person name="Andreopoulos W."/>
            <person name="He G."/>
            <person name="Johnson J."/>
            <person name="Barry K.W."/>
            <person name="Grigoriev I.V."/>
            <person name="Nagy L."/>
            <person name="Hibbett D."/>
            <person name="Henrissat B."/>
            <person name="Matheny P.B."/>
            <person name="Labbe J."/>
            <person name="Martin A.F."/>
        </authorList>
    </citation>
    <scope>NUCLEOTIDE SEQUENCE</scope>
    <source>
        <strain evidence="1">BPL698</strain>
    </source>
</reference>
<organism evidence="1 2">
    <name type="scientific">Russula earlei</name>
    <dbReference type="NCBI Taxonomy" id="71964"/>
    <lineage>
        <taxon>Eukaryota</taxon>
        <taxon>Fungi</taxon>
        <taxon>Dikarya</taxon>
        <taxon>Basidiomycota</taxon>
        <taxon>Agaricomycotina</taxon>
        <taxon>Agaricomycetes</taxon>
        <taxon>Russulales</taxon>
        <taxon>Russulaceae</taxon>
        <taxon>Russula</taxon>
    </lineage>
</organism>
<gene>
    <name evidence="1" type="ORF">F5148DRAFT_1146859</name>
</gene>
<evidence type="ECO:0000313" key="1">
    <source>
        <dbReference type="EMBL" id="KAI9511415.1"/>
    </source>
</evidence>
<sequence length="311" mass="33667">MHSQRTSWSFPTEVAVACLDECARIIGASPSLRPPTLMKTSRMKRRQRREPSPSVEHHLDKVHIHLSSTRLTQAQAVHQRLGCPDSTFHRKEQACRVIEELVLEEGVVTKGKWDEKSIVATDESCCQALSVRKASTTWGRRRPKAGQVSGARREGTRGSEVRCGRKLSKTLSTAIALVVVSWPWLHGRLQLRWRWHAWAIAQWPAVCILSYWRVWMAAWSGSRGVGSKHEFIGISIGGTGGIEMANTDWGSGRAEAPKDKAEMAAAGWGCWGCSGVGAGADAGASEGASAGASAGDGGSSTSPPCSEELEN</sequence>
<proteinExistence type="predicted"/>
<protein>
    <submittedName>
        <fullName evidence="1">Uncharacterized protein</fullName>
    </submittedName>
</protein>
<name>A0ACC0UI45_9AGAM</name>